<dbReference type="Proteomes" id="UP000636949">
    <property type="component" value="Unassembled WGS sequence"/>
</dbReference>
<keyword evidence="2" id="KW-1185">Reference proteome</keyword>
<organism evidence="1 2">
    <name type="scientific">Cysteiniphilum litorale</name>
    <dbReference type="NCBI Taxonomy" id="2056700"/>
    <lineage>
        <taxon>Bacteria</taxon>
        <taxon>Pseudomonadati</taxon>
        <taxon>Pseudomonadota</taxon>
        <taxon>Gammaproteobacteria</taxon>
        <taxon>Thiotrichales</taxon>
        <taxon>Fastidiosibacteraceae</taxon>
        <taxon>Cysteiniphilum</taxon>
    </lineage>
</organism>
<evidence type="ECO:0000313" key="2">
    <source>
        <dbReference type="Proteomes" id="UP000636949"/>
    </source>
</evidence>
<proteinExistence type="predicted"/>
<dbReference type="EMBL" id="BMJS01000093">
    <property type="protein sequence ID" value="GGG09121.1"/>
    <property type="molecule type" value="Genomic_DNA"/>
</dbReference>
<reference evidence="1" key="1">
    <citation type="journal article" date="2014" name="Int. J. Syst. Evol. Microbiol.">
        <title>Complete genome sequence of Corynebacterium casei LMG S-19264T (=DSM 44701T), isolated from a smear-ripened cheese.</title>
        <authorList>
            <consortium name="US DOE Joint Genome Institute (JGI-PGF)"/>
            <person name="Walter F."/>
            <person name="Albersmeier A."/>
            <person name="Kalinowski J."/>
            <person name="Ruckert C."/>
        </authorList>
    </citation>
    <scope>NUCLEOTIDE SEQUENCE</scope>
    <source>
        <strain evidence="1">CGMCC 1.15758</strain>
    </source>
</reference>
<gene>
    <name evidence="1" type="ORF">GCM10010995_28400</name>
</gene>
<comment type="caution">
    <text evidence="1">The sequence shown here is derived from an EMBL/GenBank/DDBJ whole genome shotgun (WGS) entry which is preliminary data.</text>
</comment>
<dbReference type="RefSeq" id="WP_117004144.1">
    <property type="nucleotide sequence ID" value="NZ_BMJS01000093.1"/>
</dbReference>
<reference evidence="1" key="2">
    <citation type="submission" date="2020-09" db="EMBL/GenBank/DDBJ databases">
        <authorList>
            <person name="Sun Q."/>
            <person name="Zhou Y."/>
        </authorList>
    </citation>
    <scope>NUCLEOTIDE SEQUENCE</scope>
    <source>
        <strain evidence="1">CGMCC 1.15758</strain>
    </source>
</reference>
<evidence type="ECO:0000313" key="1">
    <source>
        <dbReference type="EMBL" id="GGG09121.1"/>
    </source>
</evidence>
<accession>A0A8J2Z794</accession>
<protein>
    <submittedName>
        <fullName evidence="1">Uncharacterized protein</fullName>
    </submittedName>
</protein>
<sequence length="66" mass="7483">MLDKMIFSSWFTFLENQYGKKDQSFREIRTYALMDGMNFGSSDSIDGANSVTNLAMTLLNNSLDNS</sequence>
<dbReference type="AlphaFoldDB" id="A0A8J2Z794"/>
<name>A0A8J2Z794_9GAMM</name>